<evidence type="ECO:0000256" key="3">
    <source>
        <dbReference type="ARBA" id="ARBA00022692"/>
    </source>
</evidence>
<evidence type="ECO:0000256" key="4">
    <source>
        <dbReference type="ARBA" id="ARBA00022746"/>
    </source>
</evidence>
<evidence type="ECO:0000256" key="8">
    <source>
        <dbReference type="SAM" id="Phobius"/>
    </source>
</evidence>
<evidence type="ECO:0000256" key="2">
    <source>
        <dbReference type="ARBA" id="ARBA00004829"/>
    </source>
</evidence>
<evidence type="ECO:0008006" key="11">
    <source>
        <dbReference type="Google" id="ProtNLM"/>
    </source>
</evidence>
<dbReference type="NCBIfam" id="TIGR03462">
    <property type="entry name" value="CarR_dom_SF"/>
    <property type="match status" value="1"/>
</dbReference>
<keyword evidence="6 8" id="KW-0472">Membrane</keyword>
<reference evidence="10" key="1">
    <citation type="journal article" date="2019" name="Int. J. Syst. Evol. Microbiol.">
        <title>The Global Catalogue of Microorganisms (GCM) 10K type strain sequencing project: providing services to taxonomists for standard genome sequencing and annotation.</title>
        <authorList>
            <consortium name="The Broad Institute Genomics Platform"/>
            <consortium name="The Broad Institute Genome Sequencing Center for Infectious Disease"/>
            <person name="Wu L."/>
            <person name="Ma J."/>
        </authorList>
    </citation>
    <scope>NUCLEOTIDE SEQUENCE [LARGE SCALE GENOMIC DNA]</scope>
    <source>
        <strain evidence="10">CGMCC 1.15480</strain>
    </source>
</reference>
<evidence type="ECO:0000313" key="9">
    <source>
        <dbReference type="EMBL" id="GGC77613.1"/>
    </source>
</evidence>
<keyword evidence="3 8" id="KW-0812">Transmembrane</keyword>
<comment type="subcellular location">
    <subcellularLocation>
        <location evidence="1">Membrane</location>
        <topology evidence="1">Multi-pass membrane protein</topology>
    </subcellularLocation>
</comment>
<name>A0ABQ1NQL2_9MICC</name>
<comment type="pathway">
    <text evidence="2">Carotenoid biosynthesis.</text>
</comment>
<gene>
    <name evidence="9" type="ORF">GCM10011512_00180</name>
</gene>
<evidence type="ECO:0000256" key="6">
    <source>
        <dbReference type="ARBA" id="ARBA00023136"/>
    </source>
</evidence>
<dbReference type="InterPro" id="IPR017825">
    <property type="entry name" value="Lycopene_cyclase_dom"/>
</dbReference>
<dbReference type="Proteomes" id="UP000597761">
    <property type="component" value="Unassembled WGS sequence"/>
</dbReference>
<dbReference type="EMBL" id="BMJI01000001">
    <property type="protein sequence ID" value="GGC77613.1"/>
    <property type="molecule type" value="Genomic_DNA"/>
</dbReference>
<evidence type="ECO:0000313" key="10">
    <source>
        <dbReference type="Proteomes" id="UP000597761"/>
    </source>
</evidence>
<proteinExistence type="predicted"/>
<sequence>MTGLLYGACLLAGLAAMAAVDARWRLFVFSGEPVRALLTLLAGVLFFVAWDVAGIGLGVFFRGEGPFLSGILLGPEFPVEELLFLTFLAWLTMDLWALATRLLADGRAGRPDAGDRERARGAR</sequence>
<organism evidence="9 10">
    <name type="scientific">Tersicoccus solisilvae</name>
    <dbReference type="NCBI Taxonomy" id="1882339"/>
    <lineage>
        <taxon>Bacteria</taxon>
        <taxon>Bacillati</taxon>
        <taxon>Actinomycetota</taxon>
        <taxon>Actinomycetes</taxon>
        <taxon>Micrococcales</taxon>
        <taxon>Micrococcaceae</taxon>
        <taxon>Tersicoccus</taxon>
    </lineage>
</organism>
<keyword evidence="5 8" id="KW-1133">Transmembrane helix</keyword>
<protein>
    <recommendedName>
        <fullName evidence="11">C50 carotenoid epsilon cyclase</fullName>
    </recommendedName>
</protein>
<feature type="transmembrane region" description="Helical" evidence="8">
    <location>
        <begin position="34"/>
        <end position="61"/>
    </location>
</feature>
<evidence type="ECO:0000256" key="1">
    <source>
        <dbReference type="ARBA" id="ARBA00004141"/>
    </source>
</evidence>
<keyword evidence="10" id="KW-1185">Reference proteome</keyword>
<feature type="transmembrane region" description="Helical" evidence="8">
    <location>
        <begin position="82"/>
        <end position="104"/>
    </location>
</feature>
<accession>A0ABQ1NQL2</accession>
<keyword evidence="4" id="KW-0125">Carotenoid biosynthesis</keyword>
<dbReference type="RefSeq" id="WP_188664493.1">
    <property type="nucleotide sequence ID" value="NZ_BMJI01000001.1"/>
</dbReference>
<evidence type="ECO:0000256" key="5">
    <source>
        <dbReference type="ARBA" id="ARBA00022989"/>
    </source>
</evidence>
<keyword evidence="7" id="KW-0413">Isomerase</keyword>
<comment type="caution">
    <text evidence="9">The sequence shown here is derived from an EMBL/GenBank/DDBJ whole genome shotgun (WGS) entry which is preliminary data.</text>
</comment>
<evidence type="ECO:0000256" key="7">
    <source>
        <dbReference type="ARBA" id="ARBA00023235"/>
    </source>
</evidence>